<keyword evidence="2" id="KW-1185">Reference proteome</keyword>
<accession>A0ACC0KN47</accession>
<evidence type="ECO:0000313" key="1">
    <source>
        <dbReference type="EMBL" id="KAI8437705.1"/>
    </source>
</evidence>
<sequence>MNTRQTQRLESYKKFLLNRNTASSTVVAYIENCVVTEDEAAKHSFHKVMVHNWPDTDIMLFDTLSDYFQTSLIPVNYTSQGEITTFYTSSLNFITKVIKFDFMFPYKRNMFNLDLLFNDRTSTDCFGSRMTVDDVVAGVVSSRLNDKMILNLSNFCTDPEFAEKKINFYKLSLLSYYKILMIRMGRDTRCLDLSNNNLSTVPVEILNFFIKGDLIEINLSNNNIPSLSELQRISSKIEKLWIEGNPLCEETDPLAYVKQIVMRFPRVTELDGVTLNRHGVMLPFFKNFLETPDRRTKMLVEKFLTLYFANYDSTRSKVSTFYDVRCTLTLNTSFTDAEDKEMFAYSSHARNILHPVKRNLVLTHNKLFRCRDAAMTVLMRLPKSEHDPTTFCVDVLKHDKKTLILVVDGIYREKSFDVNIPERYYQFRRTFVFSIYVLNSNSVYHITNEMFTVSFATKEQIENSFKTQIRNLNSLALIDPESEETEAISRAFGYLTQLKKTEVELRLKIHNWDIQSAVKEFYTEMSKNKITPDKFIQNDFEDFSDTSSLMDDDID</sequence>
<name>A0ACC0KN47_CHOFU</name>
<gene>
    <name evidence="1" type="ORF">MSG28_011940</name>
</gene>
<protein>
    <submittedName>
        <fullName evidence="1">Uncharacterized protein</fullName>
    </submittedName>
</protein>
<comment type="caution">
    <text evidence="1">The sequence shown here is derived from an EMBL/GenBank/DDBJ whole genome shotgun (WGS) entry which is preliminary data.</text>
</comment>
<dbReference type="Proteomes" id="UP001064048">
    <property type="component" value="Chromosome 20"/>
</dbReference>
<proteinExistence type="predicted"/>
<reference evidence="1 2" key="1">
    <citation type="journal article" date="2022" name="Genome Biol. Evol.">
        <title>The Spruce Budworm Genome: Reconstructing the Evolutionary History of Antifreeze Proteins.</title>
        <authorList>
            <person name="Beliveau C."/>
            <person name="Gagne P."/>
            <person name="Picq S."/>
            <person name="Vernygora O."/>
            <person name="Keeling C.I."/>
            <person name="Pinkney K."/>
            <person name="Doucet D."/>
            <person name="Wen F."/>
            <person name="Johnston J.S."/>
            <person name="Maaroufi H."/>
            <person name="Boyle B."/>
            <person name="Laroche J."/>
            <person name="Dewar K."/>
            <person name="Juretic N."/>
            <person name="Blackburn G."/>
            <person name="Nisole A."/>
            <person name="Brunet B."/>
            <person name="Brandao M."/>
            <person name="Lumley L."/>
            <person name="Duan J."/>
            <person name="Quan G."/>
            <person name="Lucarotti C.J."/>
            <person name="Roe A.D."/>
            <person name="Sperling F.A.H."/>
            <person name="Levesque R.C."/>
            <person name="Cusson M."/>
        </authorList>
    </citation>
    <scope>NUCLEOTIDE SEQUENCE [LARGE SCALE GENOMIC DNA]</scope>
    <source>
        <strain evidence="1">Glfc:IPQL:Cfum</strain>
    </source>
</reference>
<evidence type="ECO:0000313" key="2">
    <source>
        <dbReference type="Proteomes" id="UP001064048"/>
    </source>
</evidence>
<organism evidence="1 2">
    <name type="scientific">Choristoneura fumiferana</name>
    <name type="common">Spruce budworm moth</name>
    <name type="synonym">Archips fumiferana</name>
    <dbReference type="NCBI Taxonomy" id="7141"/>
    <lineage>
        <taxon>Eukaryota</taxon>
        <taxon>Metazoa</taxon>
        <taxon>Ecdysozoa</taxon>
        <taxon>Arthropoda</taxon>
        <taxon>Hexapoda</taxon>
        <taxon>Insecta</taxon>
        <taxon>Pterygota</taxon>
        <taxon>Neoptera</taxon>
        <taxon>Endopterygota</taxon>
        <taxon>Lepidoptera</taxon>
        <taxon>Glossata</taxon>
        <taxon>Ditrysia</taxon>
        <taxon>Tortricoidea</taxon>
        <taxon>Tortricidae</taxon>
        <taxon>Tortricinae</taxon>
        <taxon>Choristoneura</taxon>
    </lineage>
</organism>
<dbReference type="EMBL" id="CM046120">
    <property type="protein sequence ID" value="KAI8437705.1"/>
    <property type="molecule type" value="Genomic_DNA"/>
</dbReference>